<dbReference type="GO" id="GO:0005737">
    <property type="term" value="C:cytoplasm"/>
    <property type="evidence" value="ECO:0007669"/>
    <property type="project" value="TreeGrafter"/>
</dbReference>
<dbReference type="RefSeq" id="XP_009051397.1">
    <property type="nucleotide sequence ID" value="XM_009053149.1"/>
</dbReference>
<dbReference type="GO" id="GO:0070042">
    <property type="term" value="F:rRNA (uridine-N3-)-methyltransferase activity"/>
    <property type="evidence" value="ECO:0007669"/>
    <property type="project" value="InterPro"/>
</dbReference>
<protein>
    <recommendedName>
        <fullName evidence="1">FDX-ACB domain-containing protein</fullName>
    </recommendedName>
</protein>
<sequence length="589" mass="67515">MDRQTKGFVLVVGDGDFSLSVSFSERRNLTCDQFVSTSLETEETILKHKLAVDNIRFLKSKGVKVYFEVDARELHSDSLFEDRKFSRIIFNFPHSGGKSNHKRNRALLNDFFSSASQILEDDGQIMVTLCRGQGGTPADKPRREWHDSWQIVSMATNSNLTLREVIPFDVNDYTSYNSTGFRSQDKGFNTEGAITHVFELSDQVPVPAMVNNYTIKIEEQHYTCPPYLQHKLNRNLVEDKSHPIALVLNSFVEEFKKKVDIPVEKLELPWYICVVSADTSKSYLLQQVPAQTEEKEIDTQESDGIDENKDFESEKLFDQNFNNANGHISNGHSNDQLKIRTSLMEQLGDLSSLSVCESKCYYSAGITARPCLINLNSIPVQHEFLVVCPIVSSISFDSFSQNVLETLGTLSTLDLEICDTANQCAEVIMKGKVTPVKIGSILLSNDCYTLLLYLDKLTQIVFGIDQIRLLWSKDQRFSTQFEDVSKWPIEFKPFYLYPMKFVHDLSLWEKESEEFDELRMCNIIRNITGDCVENVTLLDRFQDLTTSKWSRCYRFTYISHDQALSYITSWKLQSLLRLQLAKTLGITLR</sequence>
<dbReference type="HOGENOM" id="CLU_030162_0_0_1"/>
<organism evidence="2 3">
    <name type="scientific">Lottia gigantea</name>
    <name type="common">Giant owl limpet</name>
    <dbReference type="NCBI Taxonomy" id="225164"/>
    <lineage>
        <taxon>Eukaryota</taxon>
        <taxon>Metazoa</taxon>
        <taxon>Spiralia</taxon>
        <taxon>Lophotrochozoa</taxon>
        <taxon>Mollusca</taxon>
        <taxon>Gastropoda</taxon>
        <taxon>Patellogastropoda</taxon>
        <taxon>Lottioidea</taxon>
        <taxon>Lottiidae</taxon>
        <taxon>Lottia</taxon>
    </lineage>
</organism>
<dbReference type="InterPro" id="IPR005121">
    <property type="entry name" value="Fdx_antiC-bd"/>
</dbReference>
<dbReference type="Pfam" id="PF10354">
    <property type="entry name" value="BMT5-like"/>
    <property type="match status" value="1"/>
</dbReference>
<dbReference type="InterPro" id="IPR029063">
    <property type="entry name" value="SAM-dependent_MTases_sf"/>
</dbReference>
<dbReference type="InterPro" id="IPR045864">
    <property type="entry name" value="aa-tRNA-synth_II/BPL/LPL"/>
</dbReference>
<dbReference type="Gene3D" id="3.30.70.380">
    <property type="entry name" value="Ferrodoxin-fold anticodon-binding domain"/>
    <property type="match status" value="1"/>
</dbReference>
<name>V4AKA4_LOTGI</name>
<dbReference type="OMA" id="IRFGVDC"/>
<dbReference type="PANTHER" id="PTHR11538:SF26">
    <property type="entry name" value="FERREDOXIN-FOLD ANTICODON-BINDING DOMAIN-CONTAINING PROTEIN 1"/>
    <property type="match status" value="1"/>
</dbReference>
<dbReference type="KEGG" id="lgi:LOTGIDRAFT_152624"/>
<accession>V4AKA4</accession>
<dbReference type="PANTHER" id="PTHR11538">
    <property type="entry name" value="PHENYLALANYL-TRNA SYNTHETASE"/>
    <property type="match status" value="1"/>
</dbReference>
<dbReference type="GeneID" id="20235730"/>
<dbReference type="SUPFAM" id="SSF53335">
    <property type="entry name" value="S-adenosyl-L-methionine-dependent methyltransferases"/>
    <property type="match status" value="1"/>
</dbReference>
<dbReference type="SUPFAM" id="SSF54991">
    <property type="entry name" value="Anticodon-binding domain of PheRS"/>
    <property type="match status" value="1"/>
</dbReference>
<dbReference type="InterPro" id="IPR036690">
    <property type="entry name" value="Fdx_antiC-bd_sf"/>
</dbReference>
<dbReference type="SMART" id="SM00896">
    <property type="entry name" value="FDX-ACB"/>
    <property type="match status" value="1"/>
</dbReference>
<dbReference type="CTD" id="20235730"/>
<proteinExistence type="predicted"/>
<evidence type="ECO:0000313" key="3">
    <source>
        <dbReference type="Proteomes" id="UP000030746"/>
    </source>
</evidence>
<dbReference type="InterPro" id="IPR019446">
    <property type="entry name" value="BMT5-like"/>
</dbReference>
<dbReference type="GO" id="GO:0070475">
    <property type="term" value="P:rRNA base methylation"/>
    <property type="evidence" value="ECO:0007669"/>
    <property type="project" value="InterPro"/>
</dbReference>
<dbReference type="OrthoDB" id="273345at2759"/>
<dbReference type="AlphaFoldDB" id="V4AKA4"/>
<feature type="domain" description="FDX-ACB" evidence="1">
    <location>
        <begin position="496"/>
        <end position="589"/>
    </location>
</feature>
<reference evidence="2 3" key="1">
    <citation type="journal article" date="2013" name="Nature">
        <title>Insights into bilaterian evolution from three spiralian genomes.</title>
        <authorList>
            <person name="Simakov O."/>
            <person name="Marletaz F."/>
            <person name="Cho S.J."/>
            <person name="Edsinger-Gonzales E."/>
            <person name="Havlak P."/>
            <person name="Hellsten U."/>
            <person name="Kuo D.H."/>
            <person name="Larsson T."/>
            <person name="Lv J."/>
            <person name="Arendt D."/>
            <person name="Savage R."/>
            <person name="Osoegawa K."/>
            <person name="de Jong P."/>
            <person name="Grimwood J."/>
            <person name="Chapman J.A."/>
            <person name="Shapiro H."/>
            <person name="Aerts A."/>
            <person name="Otillar R.P."/>
            <person name="Terry A.Y."/>
            <person name="Boore J.L."/>
            <person name="Grigoriev I.V."/>
            <person name="Lindberg D.R."/>
            <person name="Seaver E.C."/>
            <person name="Weisblat D.A."/>
            <person name="Putnam N.H."/>
            <person name="Rokhsar D.S."/>
        </authorList>
    </citation>
    <scope>NUCLEOTIDE SEQUENCE [LARGE SCALE GENOMIC DNA]</scope>
</reference>
<dbReference type="STRING" id="225164.V4AKA4"/>
<gene>
    <name evidence="2" type="ORF">LOTGIDRAFT_152624</name>
</gene>
<evidence type="ECO:0000313" key="2">
    <source>
        <dbReference type="EMBL" id="ESO97532.1"/>
    </source>
</evidence>
<keyword evidence="3" id="KW-1185">Reference proteome</keyword>
<dbReference type="Gene3D" id="3.40.50.150">
    <property type="entry name" value="Vaccinia Virus protein VP39"/>
    <property type="match status" value="1"/>
</dbReference>
<dbReference type="Gene3D" id="3.30.930.10">
    <property type="entry name" value="Bira Bifunctional Protein, Domain 2"/>
    <property type="match status" value="1"/>
</dbReference>
<evidence type="ECO:0000259" key="1">
    <source>
        <dbReference type="SMART" id="SM00896"/>
    </source>
</evidence>
<dbReference type="Proteomes" id="UP000030746">
    <property type="component" value="Unassembled WGS sequence"/>
</dbReference>
<dbReference type="EMBL" id="KB201304">
    <property type="protein sequence ID" value="ESO97532.1"/>
    <property type="molecule type" value="Genomic_DNA"/>
</dbReference>